<keyword evidence="9" id="KW-0675">Receptor</keyword>
<feature type="region of interest" description="Disordered" evidence="7">
    <location>
        <begin position="248"/>
        <end position="271"/>
    </location>
</feature>
<dbReference type="InterPro" id="IPR013083">
    <property type="entry name" value="Znf_RING/FYVE/PHD"/>
</dbReference>
<dbReference type="Pfam" id="PF13181">
    <property type="entry name" value="TPR_8"/>
    <property type="match status" value="1"/>
</dbReference>
<name>A0A6G1PEX1_CHAAH</name>
<dbReference type="PROSITE" id="PS00405">
    <property type="entry name" value="43_KD_POSTSYNAPTIC"/>
    <property type="match status" value="1"/>
</dbReference>
<dbReference type="InterPro" id="IPR027370">
    <property type="entry name" value="Znf-RING_euk"/>
</dbReference>
<dbReference type="GO" id="GO:0007271">
    <property type="term" value="P:synaptic transmission, cholinergic"/>
    <property type="evidence" value="ECO:0007669"/>
    <property type="project" value="TreeGrafter"/>
</dbReference>
<dbReference type="SUPFAM" id="SSF49899">
    <property type="entry name" value="Concanavalin A-like lectins/glucanases"/>
    <property type="match status" value="1"/>
</dbReference>
<dbReference type="AlphaFoldDB" id="A0A6G1PEX1"/>
<evidence type="ECO:0000256" key="7">
    <source>
        <dbReference type="SAM" id="MobiDB-lite"/>
    </source>
</evidence>
<reference evidence="9 10" key="1">
    <citation type="submission" date="2019-02" db="EMBL/GenBank/DDBJ databases">
        <title>Opniocepnalus argus genome.</title>
        <authorList>
            <person name="Zhou C."/>
            <person name="Xiao S."/>
        </authorList>
    </citation>
    <scope>NUCLEOTIDE SEQUENCE [LARGE SCALE GENOMIC DNA]</scope>
    <source>
        <strain evidence="9">OARG1902GOOAL</strain>
        <tissue evidence="9">Muscle</tissue>
    </source>
</reference>
<dbReference type="GO" id="GO:0008270">
    <property type="term" value="F:zinc ion binding"/>
    <property type="evidence" value="ECO:0007669"/>
    <property type="project" value="UniProtKB-KW"/>
</dbReference>
<feature type="compositionally biased region" description="Low complexity" evidence="7">
    <location>
        <begin position="257"/>
        <end position="266"/>
    </location>
</feature>
<evidence type="ECO:0000256" key="1">
    <source>
        <dbReference type="ARBA" id="ARBA00022723"/>
    </source>
</evidence>
<dbReference type="InterPro" id="IPR019568">
    <property type="entry name" value="Rapsyn_myristoylation/link_N"/>
</dbReference>
<feature type="domain" description="B30.2/SPRY" evidence="8">
    <location>
        <begin position="539"/>
        <end position="737"/>
    </location>
</feature>
<dbReference type="InterPro" id="IPR001237">
    <property type="entry name" value="Postsynaptic"/>
</dbReference>
<dbReference type="Pfam" id="PF13445">
    <property type="entry name" value="zf-RING_UBOX"/>
    <property type="match status" value="1"/>
</dbReference>
<dbReference type="InterPro" id="IPR019734">
    <property type="entry name" value="TPR_rpt"/>
</dbReference>
<feature type="repeat" description="TPR" evidence="6">
    <location>
        <begin position="123"/>
        <end position="156"/>
    </location>
</feature>
<dbReference type="GO" id="GO:1900075">
    <property type="term" value="P:positive regulation of neuromuscular synaptic transmission"/>
    <property type="evidence" value="ECO:0007669"/>
    <property type="project" value="TreeGrafter"/>
</dbReference>
<reference evidence="10" key="2">
    <citation type="submission" date="2019-02" db="EMBL/GenBank/DDBJ databases">
        <title>Opniocepnalus argus Var Kimnra genome.</title>
        <authorList>
            <person name="Zhou C."/>
            <person name="Xiao S."/>
        </authorList>
    </citation>
    <scope>NUCLEOTIDE SEQUENCE [LARGE SCALE GENOMIC DNA]</scope>
</reference>
<evidence type="ECO:0000256" key="6">
    <source>
        <dbReference type="PROSITE-ProRule" id="PRU00339"/>
    </source>
</evidence>
<dbReference type="InterPro" id="IPR011990">
    <property type="entry name" value="TPR-like_helical_dom_sf"/>
</dbReference>
<proteinExistence type="predicted"/>
<gene>
    <name evidence="9" type="ORF">EXN66_Car004431</name>
</gene>
<dbReference type="SUPFAM" id="SSF48452">
    <property type="entry name" value="TPR-like"/>
    <property type="match status" value="2"/>
</dbReference>
<dbReference type="SMART" id="SM00028">
    <property type="entry name" value="TPR"/>
    <property type="match status" value="7"/>
</dbReference>
<dbReference type="InterPro" id="IPR052480">
    <property type="entry name" value="RAPsyn"/>
</dbReference>
<dbReference type="Gene3D" id="3.30.40.10">
    <property type="entry name" value="Zinc/RING finger domain, C3HC4 (zinc finger)"/>
    <property type="match status" value="1"/>
</dbReference>
<dbReference type="EMBL" id="CM015715">
    <property type="protein sequence ID" value="KAF3688759.1"/>
    <property type="molecule type" value="Genomic_DNA"/>
</dbReference>
<dbReference type="SMART" id="SM00449">
    <property type="entry name" value="SPRY"/>
    <property type="match status" value="1"/>
</dbReference>
<dbReference type="PRINTS" id="PR01407">
    <property type="entry name" value="BUTYPHLNCDUF"/>
</dbReference>
<evidence type="ECO:0000313" key="9">
    <source>
        <dbReference type="EMBL" id="KAF3688759.1"/>
    </source>
</evidence>
<dbReference type="Gene3D" id="2.60.120.920">
    <property type="match status" value="1"/>
</dbReference>
<evidence type="ECO:0000313" key="10">
    <source>
        <dbReference type="Proteomes" id="UP000503349"/>
    </source>
</evidence>
<dbReference type="Gene3D" id="1.25.40.10">
    <property type="entry name" value="Tetratricopeptide repeat domain"/>
    <property type="match status" value="2"/>
</dbReference>
<dbReference type="SUPFAM" id="SSF57850">
    <property type="entry name" value="RING/U-box"/>
    <property type="match status" value="1"/>
</dbReference>
<dbReference type="InterPro" id="IPR001870">
    <property type="entry name" value="B30.2/SPRY"/>
</dbReference>
<dbReference type="PANTHER" id="PTHR46574:SF1">
    <property type="entry name" value="43 KDA RECEPTOR-ASSOCIATED PROTEIN OF THE SYNAPSE"/>
    <property type="match status" value="1"/>
</dbReference>
<protein>
    <submittedName>
        <fullName evidence="9">43 kDa receptor-associated protein of the synapse</fullName>
    </submittedName>
</protein>
<dbReference type="InterPro" id="IPR017907">
    <property type="entry name" value="Znf_RING_CS"/>
</dbReference>
<organism evidence="9 10">
    <name type="scientific">Channa argus</name>
    <name type="common">Northern snakehead</name>
    <name type="synonym">Ophicephalus argus</name>
    <dbReference type="NCBI Taxonomy" id="215402"/>
    <lineage>
        <taxon>Eukaryota</taxon>
        <taxon>Metazoa</taxon>
        <taxon>Chordata</taxon>
        <taxon>Craniata</taxon>
        <taxon>Vertebrata</taxon>
        <taxon>Euteleostomi</taxon>
        <taxon>Actinopterygii</taxon>
        <taxon>Neopterygii</taxon>
        <taxon>Teleostei</taxon>
        <taxon>Neoteleostei</taxon>
        <taxon>Acanthomorphata</taxon>
        <taxon>Anabantaria</taxon>
        <taxon>Anabantiformes</taxon>
        <taxon>Channoidei</taxon>
        <taxon>Channidae</taxon>
        <taxon>Channa</taxon>
    </lineage>
</organism>
<keyword evidence="1" id="KW-0479">Metal-binding</keyword>
<dbReference type="InterPro" id="IPR003877">
    <property type="entry name" value="SPRY_dom"/>
</dbReference>
<dbReference type="InterPro" id="IPR013320">
    <property type="entry name" value="ConA-like_dom_sf"/>
</dbReference>
<evidence type="ECO:0000256" key="3">
    <source>
        <dbReference type="ARBA" id="ARBA00022771"/>
    </source>
</evidence>
<dbReference type="Pfam" id="PF10579">
    <property type="entry name" value="Rapsyn_N"/>
    <property type="match status" value="1"/>
</dbReference>
<evidence type="ECO:0000256" key="4">
    <source>
        <dbReference type="ARBA" id="ARBA00022803"/>
    </source>
</evidence>
<dbReference type="InterPro" id="IPR043136">
    <property type="entry name" value="B30.2/SPRY_sf"/>
</dbReference>
<dbReference type="GO" id="GO:0043495">
    <property type="term" value="F:protein-membrane adaptor activity"/>
    <property type="evidence" value="ECO:0007669"/>
    <property type="project" value="InterPro"/>
</dbReference>
<dbReference type="PROSITE" id="PS50188">
    <property type="entry name" value="B302_SPRY"/>
    <property type="match status" value="1"/>
</dbReference>
<dbReference type="PRINTS" id="PR00217">
    <property type="entry name" value="POSTSYNAPTIC"/>
</dbReference>
<dbReference type="GO" id="GO:0033130">
    <property type="term" value="F:acetylcholine receptor binding"/>
    <property type="evidence" value="ECO:0007669"/>
    <property type="project" value="InterPro"/>
</dbReference>
<evidence type="ECO:0000259" key="8">
    <source>
        <dbReference type="PROSITE" id="PS50188"/>
    </source>
</evidence>
<keyword evidence="5" id="KW-0862">Zinc</keyword>
<sequence>MGQDQTKQQIEKGLRLYQSNQTDKALHVWTKVLEKTSDPGGKFRVLGCLITAHSEMGKYKDMLKYALEQIDTAREMEDPDYLTEGYLNLARSNEKLCDFQKTVSYCKTCLNMQGTTVSLQLNGQVCLSMGNAFLGLSVFQKALESYEKALRYAHNNDDKMLECRVCCSLGNIYVQLKDYEKALFFPCKAAELVNDYGKGWSLKYRAMSQYHMSVAYRKLERLPDAMECCEGPTFRKWNEVSTTNRLGLDSDRKTGYNNNNNNNNNNNKEKDLNSESMKIALQHGDRPLQALCLLNFADIHRCRSDVDKAFPRYESALAIMTEIGNRLGQAHVYLGVAKCWLLQKELDKALDSLQRAQELADGMGNKLCTLKVHCLSEGIYRSQGKQVELREQVVKFLQCVEELELYCGMCGESIGDRDQKLQALPCSHIFHLNLLEHFYLMAAASSLSKEDLLCPRWSEIYYFPILLKCGHNVCRVCLHKYWEWKGCRECPSEISTMLESLKKKLKTLNKTKNQWEETKTYIQTQAYQNENMIKKEFEKLHQFLQEEEKTRLKVLKQEQEIKTQVMCVKLENIQDQIDTPSSTISDVEMALGEKDLPFLQPCVCALGATGFTSGKQAWTVEVGEGKDWYIGVAREPIKRKNAIFLNPTEGFWVIGLCNRDSFWGQTSPRTKLVLKQKPKRIIVQLDCDKGKVAFINADDLTMIHTFKDRFTERIFPYFSPGLYEEGKNSIQLTICPLSIIVDVE</sequence>
<keyword evidence="3" id="KW-0863">Zinc-finger</keyword>
<dbReference type="PROSITE" id="PS00518">
    <property type="entry name" value="ZF_RING_1"/>
    <property type="match status" value="1"/>
</dbReference>
<dbReference type="Pfam" id="PF13424">
    <property type="entry name" value="TPR_12"/>
    <property type="match status" value="1"/>
</dbReference>
<keyword evidence="4 6" id="KW-0802">TPR repeat</keyword>
<dbReference type="FunFam" id="1.25.40.10:FF:000123">
    <property type="entry name" value="43 kDa receptor-associated protein of the synapse"/>
    <property type="match status" value="1"/>
</dbReference>
<dbReference type="InterPro" id="IPR018293">
    <property type="entry name" value="Postsynaptic_CS"/>
</dbReference>
<dbReference type="PANTHER" id="PTHR46574">
    <property type="entry name" value="43 KDA RECEPTOR-ASSOCIATED PROTEIN OF THE SYNAPSE"/>
    <property type="match status" value="1"/>
</dbReference>
<dbReference type="GO" id="GO:0031594">
    <property type="term" value="C:neuromuscular junction"/>
    <property type="evidence" value="ECO:0007669"/>
    <property type="project" value="TreeGrafter"/>
</dbReference>
<dbReference type="Proteomes" id="UP000503349">
    <property type="component" value="Chromosome 4"/>
</dbReference>
<dbReference type="PROSITE" id="PS50005">
    <property type="entry name" value="TPR"/>
    <property type="match status" value="1"/>
</dbReference>
<dbReference type="Pfam" id="PF00622">
    <property type="entry name" value="SPRY"/>
    <property type="match status" value="1"/>
</dbReference>
<keyword evidence="10" id="KW-1185">Reference proteome</keyword>
<evidence type="ECO:0000256" key="5">
    <source>
        <dbReference type="ARBA" id="ARBA00022833"/>
    </source>
</evidence>
<dbReference type="InterPro" id="IPR003879">
    <property type="entry name" value="Butyrophylin_SPRY"/>
</dbReference>
<keyword evidence="2" id="KW-0677">Repeat</keyword>
<accession>A0A6G1PEX1</accession>
<evidence type="ECO:0000256" key="2">
    <source>
        <dbReference type="ARBA" id="ARBA00022737"/>
    </source>
</evidence>
<dbReference type="GO" id="GO:0005886">
    <property type="term" value="C:plasma membrane"/>
    <property type="evidence" value="ECO:0007669"/>
    <property type="project" value="TreeGrafter"/>
</dbReference>